<evidence type="ECO:0000256" key="6">
    <source>
        <dbReference type="SAM" id="MobiDB-lite"/>
    </source>
</evidence>
<feature type="transmembrane region" description="Helical" evidence="7">
    <location>
        <begin position="79"/>
        <end position="99"/>
    </location>
</feature>
<evidence type="ECO:0000259" key="8">
    <source>
        <dbReference type="PROSITE" id="PS50850"/>
    </source>
</evidence>
<feature type="transmembrane region" description="Helical" evidence="7">
    <location>
        <begin position="38"/>
        <end position="59"/>
    </location>
</feature>
<evidence type="ECO:0000256" key="4">
    <source>
        <dbReference type="ARBA" id="ARBA00022989"/>
    </source>
</evidence>
<evidence type="ECO:0000313" key="10">
    <source>
        <dbReference type="Proteomes" id="UP001529180"/>
    </source>
</evidence>
<feature type="transmembrane region" description="Helical" evidence="7">
    <location>
        <begin position="239"/>
        <end position="261"/>
    </location>
</feature>
<comment type="caution">
    <text evidence="9">The sequence shown here is derived from an EMBL/GenBank/DDBJ whole genome shotgun (WGS) entry which is preliminary data.</text>
</comment>
<feature type="transmembrane region" description="Helical" evidence="7">
    <location>
        <begin position="331"/>
        <end position="351"/>
    </location>
</feature>
<dbReference type="InterPro" id="IPR050189">
    <property type="entry name" value="MFS_Efflux_Transporters"/>
</dbReference>
<feature type="transmembrane region" description="Helical" evidence="7">
    <location>
        <begin position="164"/>
        <end position="186"/>
    </location>
</feature>
<sequence length="423" mass="43669">MTHQSVCTSKSLAPANSSSASVSNLSEKKRRSATLRELMPILCMALGTFAIGTEGFMIAPLLPKMAVDFGHSVSTVAQLVTVFTITLALSSPVMTVLTANLNRRNVLLWSMALFTAGNIFAWLSSDYSSLMIARILLAIASGLYVPNANALAGAIAGPEKRGQALAIVSGGMTIAIALGLPLGSLIGHALGWRATFFAVGGMSLIAAAGIYAGVNKDAGREIRVAGLAERVKVATSPAVLKPLFVTAFWAMGAYTAYPFIAPYLSQTLNFAETGIGATVSLWGASAAVGVLIGGKLTDRIGYPRVIVPSLLLLALAFVVIAFSALALTPDIAFIPVLAAISLWGITVWSFFPAQMANLINAGGPQTASVTLSLNTSVMYAGFSLGSAIGSIVIAAGNSWQIGAVAAISEIVALAIFLGTRRTS</sequence>
<feature type="transmembrane region" description="Helical" evidence="7">
    <location>
        <begin position="273"/>
        <end position="293"/>
    </location>
</feature>
<dbReference type="Gene3D" id="1.20.1250.20">
    <property type="entry name" value="MFS general substrate transporter like domains"/>
    <property type="match status" value="1"/>
</dbReference>
<dbReference type="CDD" id="cd17324">
    <property type="entry name" value="MFS_NepI_like"/>
    <property type="match status" value="1"/>
</dbReference>
<dbReference type="InterPro" id="IPR036259">
    <property type="entry name" value="MFS_trans_sf"/>
</dbReference>
<evidence type="ECO:0000256" key="1">
    <source>
        <dbReference type="ARBA" id="ARBA00004651"/>
    </source>
</evidence>
<feature type="transmembrane region" description="Helical" evidence="7">
    <location>
        <begin position="192"/>
        <end position="214"/>
    </location>
</feature>
<keyword evidence="5 7" id="KW-0472">Membrane</keyword>
<dbReference type="RefSeq" id="WP_220151764.1">
    <property type="nucleotide sequence ID" value="NZ_JARSBO010000001.1"/>
</dbReference>
<evidence type="ECO:0000256" key="7">
    <source>
        <dbReference type="SAM" id="Phobius"/>
    </source>
</evidence>
<accession>A0ABT6G754</accession>
<evidence type="ECO:0000256" key="3">
    <source>
        <dbReference type="ARBA" id="ARBA00022692"/>
    </source>
</evidence>
<evidence type="ECO:0000256" key="5">
    <source>
        <dbReference type="ARBA" id="ARBA00023136"/>
    </source>
</evidence>
<protein>
    <submittedName>
        <fullName evidence="9">MFS transporter</fullName>
    </submittedName>
</protein>
<comment type="subcellular location">
    <subcellularLocation>
        <location evidence="1">Cell membrane</location>
        <topology evidence="1">Multi-pass membrane protein</topology>
    </subcellularLocation>
</comment>
<feature type="transmembrane region" description="Helical" evidence="7">
    <location>
        <begin position="106"/>
        <end position="125"/>
    </location>
</feature>
<dbReference type="Proteomes" id="UP001529180">
    <property type="component" value="Unassembled WGS sequence"/>
</dbReference>
<feature type="transmembrane region" description="Helical" evidence="7">
    <location>
        <begin position="399"/>
        <end position="418"/>
    </location>
</feature>
<keyword evidence="3 7" id="KW-0812">Transmembrane</keyword>
<evidence type="ECO:0000256" key="2">
    <source>
        <dbReference type="ARBA" id="ARBA00022475"/>
    </source>
</evidence>
<feature type="compositionally biased region" description="Low complexity" evidence="6">
    <location>
        <begin position="9"/>
        <end position="25"/>
    </location>
</feature>
<feature type="transmembrane region" description="Helical" evidence="7">
    <location>
        <begin position="305"/>
        <end position="325"/>
    </location>
</feature>
<proteinExistence type="predicted"/>
<dbReference type="InterPro" id="IPR011701">
    <property type="entry name" value="MFS"/>
</dbReference>
<feature type="transmembrane region" description="Helical" evidence="7">
    <location>
        <begin position="131"/>
        <end position="152"/>
    </location>
</feature>
<keyword evidence="10" id="KW-1185">Reference proteome</keyword>
<dbReference type="SUPFAM" id="SSF103473">
    <property type="entry name" value="MFS general substrate transporter"/>
    <property type="match status" value="1"/>
</dbReference>
<name>A0ABT6G754_9PROT</name>
<feature type="region of interest" description="Disordered" evidence="6">
    <location>
        <begin position="1"/>
        <end position="25"/>
    </location>
</feature>
<keyword evidence="4 7" id="KW-1133">Transmembrane helix</keyword>
<feature type="domain" description="Major facilitator superfamily (MFS) profile" evidence="8">
    <location>
        <begin position="40"/>
        <end position="423"/>
    </location>
</feature>
<dbReference type="PANTHER" id="PTHR43124:SF10">
    <property type="entry name" value="PURINE EFFLUX PUMP PBUE"/>
    <property type="match status" value="1"/>
</dbReference>
<dbReference type="Pfam" id="PF07690">
    <property type="entry name" value="MFS_1"/>
    <property type="match status" value="1"/>
</dbReference>
<feature type="transmembrane region" description="Helical" evidence="7">
    <location>
        <begin position="371"/>
        <end position="393"/>
    </location>
</feature>
<dbReference type="InterPro" id="IPR020846">
    <property type="entry name" value="MFS_dom"/>
</dbReference>
<evidence type="ECO:0000313" key="9">
    <source>
        <dbReference type="EMBL" id="MDG4717881.1"/>
    </source>
</evidence>
<reference evidence="9 10" key="1">
    <citation type="submission" date="2023-03" db="EMBL/GenBank/DDBJ databases">
        <title>Strain FZY0004 represents a novel species in the genus Thalassospira isolated from seawater.</title>
        <authorList>
            <person name="Fu Z.-Y."/>
        </authorList>
    </citation>
    <scope>NUCLEOTIDE SEQUENCE [LARGE SCALE GENOMIC DNA]</scope>
    <source>
        <strain evidence="9 10">FZY0004</strain>
    </source>
</reference>
<organism evidence="9 10">
    <name type="scientific">Thalassospira aquimaris</name>
    <dbReference type="NCBI Taxonomy" id="3037796"/>
    <lineage>
        <taxon>Bacteria</taxon>
        <taxon>Pseudomonadati</taxon>
        <taxon>Pseudomonadota</taxon>
        <taxon>Alphaproteobacteria</taxon>
        <taxon>Rhodospirillales</taxon>
        <taxon>Thalassospiraceae</taxon>
        <taxon>Thalassospira</taxon>
    </lineage>
</organism>
<dbReference type="PANTHER" id="PTHR43124">
    <property type="entry name" value="PURINE EFFLUX PUMP PBUE"/>
    <property type="match status" value="1"/>
</dbReference>
<keyword evidence="2" id="KW-1003">Cell membrane</keyword>
<dbReference type="EMBL" id="JARSBO010000001">
    <property type="protein sequence ID" value="MDG4717881.1"/>
    <property type="molecule type" value="Genomic_DNA"/>
</dbReference>
<dbReference type="PROSITE" id="PS50850">
    <property type="entry name" value="MFS"/>
    <property type="match status" value="1"/>
</dbReference>
<gene>
    <name evidence="9" type="ORF">P7680_02675</name>
</gene>